<feature type="non-terminal residue" evidence="4">
    <location>
        <position position="301"/>
    </location>
</feature>
<comment type="caution">
    <text evidence="4">The sequence shown here is derived from an EMBL/GenBank/DDBJ whole genome shotgun (WGS) entry which is preliminary data.</text>
</comment>
<dbReference type="PROSITE" id="PS50113">
    <property type="entry name" value="PAC"/>
    <property type="match status" value="1"/>
</dbReference>
<dbReference type="Pfam" id="PF17159">
    <property type="entry name" value="MASE3"/>
    <property type="match status" value="1"/>
</dbReference>
<feature type="transmembrane region" description="Helical" evidence="1">
    <location>
        <begin position="18"/>
        <end position="35"/>
    </location>
</feature>
<keyword evidence="1" id="KW-0812">Transmembrane</keyword>
<name>X1CMH1_9ZZZZ</name>
<dbReference type="InterPro" id="IPR000700">
    <property type="entry name" value="PAS-assoc_C"/>
</dbReference>
<evidence type="ECO:0000259" key="2">
    <source>
        <dbReference type="PROSITE" id="PS50112"/>
    </source>
</evidence>
<keyword evidence="1" id="KW-1133">Transmembrane helix</keyword>
<dbReference type="InterPro" id="IPR000014">
    <property type="entry name" value="PAS"/>
</dbReference>
<feature type="transmembrane region" description="Helical" evidence="1">
    <location>
        <begin position="76"/>
        <end position="102"/>
    </location>
</feature>
<dbReference type="EMBL" id="BART01016725">
    <property type="protein sequence ID" value="GAG85416.1"/>
    <property type="molecule type" value="Genomic_DNA"/>
</dbReference>
<sequence length="301" mass="34741">TCFIVGSGLTPFKIVSEYIINSILLASILILYKFRNEFNKKIFSLIIISISFTIVSELAFTFYVSVFDFSNLIGHILKIIAFFFIYKAIIEIGIMNPFGLLLRKLKLSDESLRQKADDLEYAYSEFNQIFNASLPLRVISKDCEIIRVNQTYTTLFHLEEKQILGMKCYDPTLSPLGHLCDTDMCSMKQIEKGKDYYEYELTTKLDEGIEIVSIVQSVPYRNAKGEFVGIIQNFTNITERSKFEAAMKKSEEKYRKLVEDSLEGIWVIDDETNTTFVNQSMANMFGYEIDEMIGVNLYEFT</sequence>
<dbReference type="PROSITE" id="PS50112">
    <property type="entry name" value="PAS"/>
    <property type="match status" value="1"/>
</dbReference>
<dbReference type="InterPro" id="IPR033425">
    <property type="entry name" value="MASE3"/>
</dbReference>
<evidence type="ECO:0000259" key="3">
    <source>
        <dbReference type="PROSITE" id="PS50113"/>
    </source>
</evidence>
<dbReference type="Gene3D" id="3.30.450.20">
    <property type="entry name" value="PAS domain"/>
    <property type="match status" value="2"/>
</dbReference>
<feature type="non-terminal residue" evidence="4">
    <location>
        <position position="1"/>
    </location>
</feature>
<evidence type="ECO:0000313" key="4">
    <source>
        <dbReference type="EMBL" id="GAG85416.1"/>
    </source>
</evidence>
<organism evidence="4">
    <name type="scientific">marine sediment metagenome</name>
    <dbReference type="NCBI Taxonomy" id="412755"/>
    <lineage>
        <taxon>unclassified sequences</taxon>
        <taxon>metagenomes</taxon>
        <taxon>ecological metagenomes</taxon>
    </lineage>
</organism>
<dbReference type="InterPro" id="IPR035965">
    <property type="entry name" value="PAS-like_dom_sf"/>
</dbReference>
<dbReference type="NCBIfam" id="TIGR00229">
    <property type="entry name" value="sensory_box"/>
    <property type="match status" value="2"/>
</dbReference>
<feature type="transmembrane region" description="Helical" evidence="1">
    <location>
        <begin position="42"/>
        <end position="64"/>
    </location>
</feature>
<evidence type="ECO:0008006" key="5">
    <source>
        <dbReference type="Google" id="ProtNLM"/>
    </source>
</evidence>
<dbReference type="InterPro" id="IPR013656">
    <property type="entry name" value="PAS_4"/>
</dbReference>
<dbReference type="AlphaFoldDB" id="X1CMH1"/>
<evidence type="ECO:0000256" key="1">
    <source>
        <dbReference type="SAM" id="Phobius"/>
    </source>
</evidence>
<dbReference type="CDD" id="cd00130">
    <property type="entry name" value="PAS"/>
    <property type="match status" value="1"/>
</dbReference>
<proteinExistence type="predicted"/>
<dbReference type="Pfam" id="PF13188">
    <property type="entry name" value="PAS_8"/>
    <property type="match status" value="1"/>
</dbReference>
<protein>
    <recommendedName>
        <fullName evidence="5">PAS domain-containing protein</fullName>
    </recommendedName>
</protein>
<accession>X1CMH1</accession>
<feature type="domain" description="PAS" evidence="2">
    <location>
        <begin position="250"/>
        <end position="301"/>
    </location>
</feature>
<dbReference type="Pfam" id="PF08448">
    <property type="entry name" value="PAS_4"/>
    <property type="match status" value="1"/>
</dbReference>
<dbReference type="SUPFAM" id="SSF55785">
    <property type="entry name" value="PYP-like sensor domain (PAS domain)"/>
    <property type="match status" value="2"/>
</dbReference>
<keyword evidence="1" id="KW-0472">Membrane</keyword>
<gene>
    <name evidence="4" type="ORF">S01H4_32085</name>
</gene>
<feature type="domain" description="PAC" evidence="3">
    <location>
        <begin position="195"/>
        <end position="249"/>
    </location>
</feature>
<reference evidence="4" key="1">
    <citation type="journal article" date="2014" name="Front. Microbiol.">
        <title>High frequency of phylogenetically diverse reductive dehalogenase-homologous genes in deep subseafloor sedimentary metagenomes.</title>
        <authorList>
            <person name="Kawai M."/>
            <person name="Futagami T."/>
            <person name="Toyoda A."/>
            <person name="Takaki Y."/>
            <person name="Nishi S."/>
            <person name="Hori S."/>
            <person name="Arai W."/>
            <person name="Tsubouchi T."/>
            <person name="Morono Y."/>
            <person name="Uchiyama I."/>
            <person name="Ito T."/>
            <person name="Fujiyama A."/>
            <person name="Inagaki F."/>
            <person name="Takami H."/>
        </authorList>
    </citation>
    <scope>NUCLEOTIDE SEQUENCE</scope>
    <source>
        <strain evidence="4">Expedition CK06-06</strain>
    </source>
</reference>